<evidence type="ECO:0000256" key="1">
    <source>
        <dbReference type="SAM" id="Phobius"/>
    </source>
</evidence>
<keyword evidence="1" id="KW-1133">Transmembrane helix</keyword>
<gene>
    <name evidence="2" type="ORF">ACFL27_16050</name>
</gene>
<proteinExistence type="predicted"/>
<feature type="transmembrane region" description="Helical" evidence="1">
    <location>
        <begin position="75"/>
        <end position="96"/>
    </location>
</feature>
<keyword evidence="1" id="KW-0812">Transmembrane</keyword>
<name>A0ABV6YZS7_UNCC1</name>
<organism evidence="2 3">
    <name type="scientific">candidate division CSSED10-310 bacterium</name>
    <dbReference type="NCBI Taxonomy" id="2855610"/>
    <lineage>
        <taxon>Bacteria</taxon>
        <taxon>Bacteria division CSSED10-310</taxon>
    </lineage>
</organism>
<dbReference type="Proteomes" id="UP001594351">
    <property type="component" value="Unassembled WGS sequence"/>
</dbReference>
<evidence type="ECO:0000313" key="2">
    <source>
        <dbReference type="EMBL" id="MFC1851703.1"/>
    </source>
</evidence>
<dbReference type="EMBL" id="JBHPBY010000217">
    <property type="protein sequence ID" value="MFC1851703.1"/>
    <property type="molecule type" value="Genomic_DNA"/>
</dbReference>
<keyword evidence="1" id="KW-0472">Membrane</keyword>
<accession>A0ABV6YZS7</accession>
<evidence type="ECO:0000313" key="3">
    <source>
        <dbReference type="Proteomes" id="UP001594351"/>
    </source>
</evidence>
<protein>
    <submittedName>
        <fullName evidence="2">Uncharacterized protein</fullName>
    </submittedName>
</protein>
<reference evidence="2 3" key="1">
    <citation type="submission" date="2024-09" db="EMBL/GenBank/DDBJ databases">
        <title>Laminarin stimulates single cell rates of sulfate reduction while oxygen inhibits transcriptomic activity in coastal marine sediment.</title>
        <authorList>
            <person name="Lindsay M."/>
            <person name="Orcutt B."/>
            <person name="Emerson D."/>
            <person name="Stepanauskas R."/>
            <person name="D'Angelo T."/>
        </authorList>
    </citation>
    <scope>NUCLEOTIDE SEQUENCE [LARGE SCALE GENOMIC DNA]</scope>
    <source>
        <strain evidence="2">SAG AM-311-K15</strain>
    </source>
</reference>
<keyword evidence="3" id="KW-1185">Reference proteome</keyword>
<sequence>MVLCGKCGLFKKYENDDNFEGICVWFDLKIPSGEAYTKRECEDYVNWLPDVSIVKLKIEKTKIYDSYQNSRQARFVSICSLIISIIAISISVWANFWR</sequence>
<comment type="caution">
    <text evidence="2">The sequence shown here is derived from an EMBL/GenBank/DDBJ whole genome shotgun (WGS) entry which is preliminary data.</text>
</comment>